<sequence length="183" mass="21186">MQNPLPDGQSQINILRSICSIMHRLPLFNTLSCVSIRGVSSNDFTGLENLCKKIMKEKQQFERLEISKETLLEMFKYNKFKCRILNEKVDTPTTTVYRCGPLIDLCRGPHVRHTGKIKAFKIHKNSSTYWEGKADMETLQRIYGISFPDTKMLKKNGRSSKRRPRTEITGRLEGSRSCFSFMN</sequence>
<dbReference type="PANTHER" id="PTHR11451:SF36">
    <property type="entry name" value="THREONINE--TRNA LIGASE 1, CYTOPLASMIC"/>
    <property type="match status" value="1"/>
</dbReference>
<dbReference type="InterPro" id="IPR012947">
    <property type="entry name" value="tRNA_SAD"/>
</dbReference>
<name>A0ABN9EK40_9NEOB</name>
<proteinExistence type="predicted"/>
<gene>
    <name evidence="3" type="ORF">SPARVUS_LOCUS9884366</name>
</gene>
<evidence type="ECO:0000313" key="4">
    <source>
        <dbReference type="Proteomes" id="UP001162483"/>
    </source>
</evidence>
<organism evidence="3 4">
    <name type="scientific">Staurois parvus</name>
    <dbReference type="NCBI Taxonomy" id="386267"/>
    <lineage>
        <taxon>Eukaryota</taxon>
        <taxon>Metazoa</taxon>
        <taxon>Chordata</taxon>
        <taxon>Craniata</taxon>
        <taxon>Vertebrata</taxon>
        <taxon>Euteleostomi</taxon>
        <taxon>Amphibia</taxon>
        <taxon>Batrachia</taxon>
        <taxon>Anura</taxon>
        <taxon>Neobatrachia</taxon>
        <taxon>Ranoidea</taxon>
        <taxon>Ranidae</taxon>
        <taxon>Staurois</taxon>
    </lineage>
</organism>
<dbReference type="Gene3D" id="3.30.980.10">
    <property type="entry name" value="Threonyl-trna Synthetase, Chain A, domain 2"/>
    <property type="match status" value="1"/>
</dbReference>
<accession>A0ABN9EK40</accession>
<protein>
    <recommendedName>
        <fullName evidence="2">Threonyl/alanyl tRNA synthetase SAD domain-containing protein</fullName>
    </recommendedName>
</protein>
<comment type="caution">
    <text evidence="3">The sequence shown here is derived from an EMBL/GenBank/DDBJ whole genome shotgun (WGS) entry which is preliminary data.</text>
</comment>
<evidence type="ECO:0000313" key="3">
    <source>
        <dbReference type="EMBL" id="CAI9583861.1"/>
    </source>
</evidence>
<keyword evidence="1" id="KW-0648">Protein biosynthesis</keyword>
<dbReference type="Pfam" id="PF07973">
    <property type="entry name" value="tRNA_SAD"/>
    <property type="match status" value="1"/>
</dbReference>
<keyword evidence="4" id="KW-1185">Reference proteome</keyword>
<dbReference type="InterPro" id="IPR018163">
    <property type="entry name" value="Thr/Ala-tRNA-synth_IIc_edit"/>
</dbReference>
<evidence type="ECO:0000259" key="2">
    <source>
        <dbReference type="SMART" id="SM00863"/>
    </source>
</evidence>
<dbReference type="Proteomes" id="UP001162483">
    <property type="component" value="Unassembled WGS sequence"/>
</dbReference>
<dbReference type="PANTHER" id="PTHR11451">
    <property type="entry name" value="THREONINE-TRNA LIGASE"/>
    <property type="match status" value="1"/>
</dbReference>
<evidence type="ECO:0000256" key="1">
    <source>
        <dbReference type="ARBA" id="ARBA00022917"/>
    </source>
</evidence>
<dbReference type="SMART" id="SM00863">
    <property type="entry name" value="tRNA_SAD"/>
    <property type="match status" value="1"/>
</dbReference>
<reference evidence="3" key="1">
    <citation type="submission" date="2023-05" db="EMBL/GenBank/DDBJ databases">
        <authorList>
            <person name="Stuckert A."/>
        </authorList>
    </citation>
    <scope>NUCLEOTIDE SEQUENCE</scope>
</reference>
<dbReference type="SUPFAM" id="SSF55186">
    <property type="entry name" value="ThrRS/AlaRS common domain"/>
    <property type="match status" value="1"/>
</dbReference>
<feature type="domain" description="Threonyl/alanyl tRNA synthetase SAD" evidence="2">
    <location>
        <begin position="94"/>
        <end position="143"/>
    </location>
</feature>
<dbReference type="EMBL" id="CATNWA010015490">
    <property type="protein sequence ID" value="CAI9583861.1"/>
    <property type="molecule type" value="Genomic_DNA"/>
</dbReference>